<evidence type="ECO:0000313" key="2">
    <source>
        <dbReference type="EMBL" id="RLM92725.1"/>
    </source>
</evidence>
<proteinExistence type="predicted"/>
<feature type="compositionally biased region" description="Low complexity" evidence="1">
    <location>
        <begin position="31"/>
        <end position="46"/>
    </location>
</feature>
<dbReference type="EMBL" id="PQIB02000010">
    <property type="protein sequence ID" value="RLM92725.1"/>
    <property type="molecule type" value="Genomic_DNA"/>
</dbReference>
<accession>A0A3L6R0E3</accession>
<organism evidence="2 3">
    <name type="scientific">Panicum miliaceum</name>
    <name type="common">Proso millet</name>
    <name type="synonym">Broomcorn millet</name>
    <dbReference type="NCBI Taxonomy" id="4540"/>
    <lineage>
        <taxon>Eukaryota</taxon>
        <taxon>Viridiplantae</taxon>
        <taxon>Streptophyta</taxon>
        <taxon>Embryophyta</taxon>
        <taxon>Tracheophyta</taxon>
        <taxon>Spermatophyta</taxon>
        <taxon>Magnoliopsida</taxon>
        <taxon>Liliopsida</taxon>
        <taxon>Poales</taxon>
        <taxon>Poaceae</taxon>
        <taxon>PACMAD clade</taxon>
        <taxon>Panicoideae</taxon>
        <taxon>Panicodae</taxon>
        <taxon>Paniceae</taxon>
        <taxon>Panicinae</taxon>
        <taxon>Panicum</taxon>
        <taxon>Panicum sect. Panicum</taxon>
    </lineage>
</organism>
<evidence type="ECO:0000313" key="3">
    <source>
        <dbReference type="Proteomes" id="UP000275267"/>
    </source>
</evidence>
<reference evidence="3" key="1">
    <citation type="journal article" date="2019" name="Nat. Commun.">
        <title>The genome of broomcorn millet.</title>
        <authorList>
            <person name="Zou C."/>
            <person name="Miki D."/>
            <person name="Li D."/>
            <person name="Tang Q."/>
            <person name="Xiao L."/>
            <person name="Rajput S."/>
            <person name="Deng P."/>
            <person name="Jia W."/>
            <person name="Huang R."/>
            <person name="Zhang M."/>
            <person name="Sun Y."/>
            <person name="Hu J."/>
            <person name="Fu X."/>
            <person name="Schnable P.S."/>
            <person name="Li F."/>
            <person name="Zhang H."/>
            <person name="Feng B."/>
            <person name="Zhu X."/>
            <person name="Liu R."/>
            <person name="Schnable J.C."/>
            <person name="Zhu J.-K."/>
            <person name="Zhang H."/>
        </authorList>
    </citation>
    <scope>NUCLEOTIDE SEQUENCE [LARGE SCALE GENOMIC DNA]</scope>
</reference>
<sequence length="76" mass="8258">MFAVGFLGCGWSPASTADVHVPSTSGKTIQASFPPRTSRRPASSPFLVEERGSRNKERHVVPRSVTKIFEGSRASR</sequence>
<feature type="compositionally biased region" description="Basic and acidic residues" evidence="1">
    <location>
        <begin position="48"/>
        <end position="59"/>
    </location>
</feature>
<dbReference type="Proteomes" id="UP000275267">
    <property type="component" value="Unassembled WGS sequence"/>
</dbReference>
<comment type="caution">
    <text evidence="2">The sequence shown here is derived from an EMBL/GenBank/DDBJ whole genome shotgun (WGS) entry which is preliminary data.</text>
</comment>
<gene>
    <name evidence="2" type="ORF">C2845_PM08G14780</name>
</gene>
<protein>
    <submittedName>
        <fullName evidence="2">Uncharacterized protein</fullName>
    </submittedName>
</protein>
<evidence type="ECO:0000256" key="1">
    <source>
        <dbReference type="SAM" id="MobiDB-lite"/>
    </source>
</evidence>
<feature type="region of interest" description="Disordered" evidence="1">
    <location>
        <begin position="20"/>
        <end position="59"/>
    </location>
</feature>
<keyword evidence="3" id="KW-1185">Reference proteome</keyword>
<dbReference type="AlphaFoldDB" id="A0A3L6R0E3"/>
<name>A0A3L6R0E3_PANMI</name>